<dbReference type="eggNOG" id="ENOG502ZDZ3">
    <property type="taxonomic scope" value="Bacteria"/>
</dbReference>
<reference evidence="2" key="1">
    <citation type="submission" date="2006-10" db="EMBL/GenBank/DDBJ databases">
        <title>Complete sequence of Solibacter usitatus Ellin6076.</title>
        <authorList>
            <consortium name="US DOE Joint Genome Institute"/>
            <person name="Copeland A."/>
            <person name="Lucas S."/>
            <person name="Lapidus A."/>
            <person name="Barry K."/>
            <person name="Detter J.C."/>
            <person name="Glavina del Rio T."/>
            <person name="Hammon N."/>
            <person name="Israni S."/>
            <person name="Dalin E."/>
            <person name="Tice H."/>
            <person name="Pitluck S."/>
            <person name="Thompson L.S."/>
            <person name="Brettin T."/>
            <person name="Bruce D."/>
            <person name="Han C."/>
            <person name="Tapia R."/>
            <person name="Gilna P."/>
            <person name="Schmutz J."/>
            <person name="Larimer F."/>
            <person name="Land M."/>
            <person name="Hauser L."/>
            <person name="Kyrpides N."/>
            <person name="Mikhailova N."/>
            <person name="Janssen P.H."/>
            <person name="Kuske C.R."/>
            <person name="Richardson P."/>
        </authorList>
    </citation>
    <scope>NUCLEOTIDE SEQUENCE</scope>
    <source>
        <strain evidence="2">Ellin6076</strain>
    </source>
</reference>
<dbReference type="KEGG" id="sus:Acid_6417"/>
<proteinExistence type="predicted"/>
<dbReference type="OrthoDB" id="129482at2"/>
<accession>Q01SM8</accession>
<dbReference type="EMBL" id="CP000473">
    <property type="protein sequence ID" value="ABJ87342.1"/>
    <property type="molecule type" value="Genomic_DNA"/>
</dbReference>
<protein>
    <submittedName>
        <fullName evidence="2">Type IV pilus assembly PilZ</fullName>
    </submittedName>
</protein>
<dbReference type="GO" id="GO:0035438">
    <property type="term" value="F:cyclic-di-GMP binding"/>
    <property type="evidence" value="ECO:0007669"/>
    <property type="project" value="InterPro"/>
</dbReference>
<dbReference type="InParanoid" id="Q01SM8"/>
<dbReference type="Pfam" id="PF07238">
    <property type="entry name" value="PilZ"/>
    <property type="match status" value="1"/>
</dbReference>
<gene>
    <name evidence="2" type="ordered locus">Acid_6417</name>
</gene>
<dbReference type="AlphaFoldDB" id="Q01SM8"/>
<name>Q01SM8_SOLUE</name>
<evidence type="ECO:0000259" key="1">
    <source>
        <dbReference type="Pfam" id="PF07238"/>
    </source>
</evidence>
<sequence length="145" mass="16048">MTGWDKQSTEGDAIAGDRRQDRRYELQLDVKWKLIRRRRVLDTGTGQTIDMSSGGILFDAGRHLPEGLNVELSITWPVLLHNVAPMQLMASGRIVRSAGRKVAIQTTAHEFRTAGISAEHRNAMSAAPRNPPIIASAPFFTMLAK</sequence>
<dbReference type="Gene3D" id="2.40.10.220">
    <property type="entry name" value="predicted glycosyltransferase like domains"/>
    <property type="match status" value="1"/>
</dbReference>
<dbReference type="HOGENOM" id="CLU_1785631_0_0_0"/>
<feature type="domain" description="PilZ" evidence="1">
    <location>
        <begin position="17"/>
        <end position="105"/>
    </location>
</feature>
<evidence type="ECO:0000313" key="2">
    <source>
        <dbReference type="EMBL" id="ABJ87342.1"/>
    </source>
</evidence>
<organism evidence="2">
    <name type="scientific">Solibacter usitatus (strain Ellin6076)</name>
    <dbReference type="NCBI Taxonomy" id="234267"/>
    <lineage>
        <taxon>Bacteria</taxon>
        <taxon>Pseudomonadati</taxon>
        <taxon>Acidobacteriota</taxon>
        <taxon>Terriglobia</taxon>
        <taxon>Bryobacterales</taxon>
        <taxon>Solibacteraceae</taxon>
        <taxon>Candidatus Solibacter</taxon>
    </lineage>
</organism>
<dbReference type="STRING" id="234267.Acid_6417"/>
<dbReference type="InterPro" id="IPR009875">
    <property type="entry name" value="PilZ_domain"/>
</dbReference>